<dbReference type="InterPro" id="IPR007712">
    <property type="entry name" value="RelE/ParE_toxin"/>
</dbReference>
<dbReference type="PANTHER" id="PTHR38813">
    <property type="match status" value="1"/>
</dbReference>
<protein>
    <recommendedName>
        <fullName evidence="3">Type II toxin-antitoxin system RelE/ParE family toxin</fullName>
    </recommendedName>
</protein>
<keyword evidence="1" id="KW-1277">Toxin-antitoxin system</keyword>
<accession>E6NAV8</accession>
<reference evidence="2" key="2">
    <citation type="journal article" date="2011" name="Nucleic Acids Res.">
        <title>Insights into the evolution of Archaea and eukaryotic protein modifier systems revealed by the genome of a novel archaeal group.</title>
        <authorList>
            <person name="Nunoura T."/>
            <person name="Takaki Y."/>
            <person name="Kakuta J."/>
            <person name="Nishi S."/>
            <person name="Sugahara J."/>
            <person name="Kazama H."/>
            <person name="Chee G."/>
            <person name="Hattori M."/>
            <person name="Kanai A."/>
            <person name="Atomi H."/>
            <person name="Takai K."/>
            <person name="Takami H."/>
        </authorList>
    </citation>
    <scope>NUCLEOTIDE SEQUENCE</scope>
</reference>
<dbReference type="InterPro" id="IPR035093">
    <property type="entry name" value="RelE/ParE_toxin_dom_sf"/>
</dbReference>
<sequence length="91" mass="10703">MVFKVLIHKRALKELEEIPEPYRTQIRVAIKEMTQDPFSGDVKPIKGLKGVLRKRVGRYRIGFTVDFEKGTVVVLKVGLREKFYEKQNRKK</sequence>
<dbReference type="SUPFAM" id="SSF143011">
    <property type="entry name" value="RelE-like"/>
    <property type="match status" value="1"/>
</dbReference>
<name>E6NAV8_CALS0</name>
<dbReference type="AlphaFoldDB" id="E6NAV8"/>
<dbReference type="Pfam" id="PF05016">
    <property type="entry name" value="ParE_toxin"/>
    <property type="match status" value="1"/>
</dbReference>
<dbReference type="PANTHER" id="PTHR38813:SF1">
    <property type="entry name" value="TOXIN RELE1-RELATED"/>
    <property type="match status" value="1"/>
</dbReference>
<dbReference type="Gene3D" id="3.30.2310.20">
    <property type="entry name" value="RelE-like"/>
    <property type="match status" value="1"/>
</dbReference>
<reference evidence="2" key="1">
    <citation type="journal article" date="2005" name="Environ. Microbiol.">
        <title>Genetic and functional properties of uncultivated thermophilic crenarchaeotes from a subsurface gold mine as revealed by analysis of genome fragments.</title>
        <authorList>
            <person name="Nunoura T."/>
            <person name="Hirayama H."/>
            <person name="Takami H."/>
            <person name="Oida H."/>
            <person name="Nishi S."/>
            <person name="Shimamura S."/>
            <person name="Suzuki Y."/>
            <person name="Inagaki F."/>
            <person name="Takai K."/>
            <person name="Nealson K.H."/>
            <person name="Horikoshi K."/>
        </authorList>
    </citation>
    <scope>NUCLEOTIDE SEQUENCE</scope>
</reference>
<dbReference type="EMBL" id="AP011894">
    <property type="protein sequence ID" value="BAJ49464.1"/>
    <property type="molecule type" value="Genomic_DNA"/>
</dbReference>
<evidence type="ECO:0000313" key="2">
    <source>
        <dbReference type="EMBL" id="BAJ49464.1"/>
    </source>
</evidence>
<evidence type="ECO:0008006" key="3">
    <source>
        <dbReference type="Google" id="ProtNLM"/>
    </source>
</evidence>
<dbReference type="InterPro" id="IPR052747">
    <property type="entry name" value="TA_system_RelE_toxin"/>
</dbReference>
<gene>
    <name evidence="2" type="ORF">HGMM_F15C04C13</name>
</gene>
<organism evidence="2">
    <name type="scientific">Caldiarchaeum subterraneum</name>
    <dbReference type="NCBI Taxonomy" id="311458"/>
    <lineage>
        <taxon>Archaea</taxon>
        <taxon>Nitrososphaerota</taxon>
        <taxon>Candidatus Caldarchaeales</taxon>
        <taxon>Candidatus Caldarchaeaceae</taxon>
        <taxon>Candidatus Caldarchaeum</taxon>
    </lineage>
</organism>
<evidence type="ECO:0000256" key="1">
    <source>
        <dbReference type="ARBA" id="ARBA00022649"/>
    </source>
</evidence>
<proteinExistence type="predicted"/>